<evidence type="ECO:0000256" key="13">
    <source>
        <dbReference type="PIRSR" id="PIRSR618044-1"/>
    </source>
</evidence>
<dbReference type="GO" id="GO:0009252">
    <property type="term" value="P:peptidoglycan biosynthetic process"/>
    <property type="evidence" value="ECO:0007669"/>
    <property type="project" value="UniProtKB-UniPathway"/>
</dbReference>
<evidence type="ECO:0000256" key="12">
    <source>
        <dbReference type="ARBA" id="ARBA00034000"/>
    </source>
</evidence>
<dbReference type="HOGENOM" id="CLU_027070_8_0_9"/>
<sequence>MKRRIALLLSFLLLLPNISYTAQSFDNRDVGAAVLADYETGDILYSYNTDISLEVASLTKIMTYLVTMDQISKGNANLKDKITISENAAQRGGSSFKLKPGEEYTLDQLLESIMIVSANDSCIAIAEHISGSEKSFTKLMNQKAQEIGLEKTYFASVNGYPDGDIHNTMNTSDILKLTRYTIQQYPQILDITKKDEIIDDRGYEFKNTNPLMGVIEGTNGLKTGYTDIAKYCLVSTVDINRENNQDQMLIGIIMGAPSENIRTAKSIELINMGMDNSYKKEKILDKNISVGEGNIIDGIKENVQLYPVEDMYGIVKEGQAISKKINMFDHISAPVKKGDVVGEIIIEYGDNIKKMDLVVNENIKKSNFINMFFKSVKGFISFIF</sequence>
<comment type="catalytic activity">
    <reaction evidence="12">
        <text>Preferential cleavage: (Ac)2-L-Lys-D-Ala-|-D-Ala. Also transpeptidation of peptidyl-alanyl moieties that are N-acyl substituents of D-alanine.</text>
        <dbReference type="EC" id="3.4.16.4"/>
    </reaction>
</comment>
<accession>K0AWI0</accession>
<keyword evidence="19" id="KW-1185">Reference proteome</keyword>
<evidence type="ECO:0000256" key="10">
    <source>
        <dbReference type="ARBA" id="ARBA00022984"/>
    </source>
</evidence>
<feature type="binding site" evidence="14">
    <location>
        <position position="222"/>
    </location>
    <ligand>
        <name>substrate</name>
    </ligand>
</feature>
<dbReference type="SUPFAM" id="SSF56601">
    <property type="entry name" value="beta-lactamase/transpeptidase-like"/>
    <property type="match status" value="1"/>
</dbReference>
<name>K0AWI0_GOTA9</name>
<feature type="active site" evidence="13">
    <location>
        <position position="117"/>
    </location>
</feature>
<keyword evidence="9" id="KW-0133">Cell shape</keyword>
<dbReference type="SUPFAM" id="SSF69189">
    <property type="entry name" value="Penicillin-binding protein associated domain"/>
    <property type="match status" value="1"/>
</dbReference>
<evidence type="ECO:0000259" key="17">
    <source>
        <dbReference type="SMART" id="SM00936"/>
    </source>
</evidence>
<dbReference type="AlphaFoldDB" id="K0AWI0"/>
<evidence type="ECO:0000256" key="9">
    <source>
        <dbReference type="ARBA" id="ARBA00022960"/>
    </source>
</evidence>
<evidence type="ECO:0000256" key="4">
    <source>
        <dbReference type="ARBA" id="ARBA00012448"/>
    </source>
</evidence>
<keyword evidence="7 16" id="KW-0732">Signal</keyword>
<dbReference type="SMART" id="SM00936">
    <property type="entry name" value="PBP5_C"/>
    <property type="match status" value="1"/>
</dbReference>
<dbReference type="EC" id="3.4.16.4" evidence="4"/>
<dbReference type="EMBL" id="CP003326">
    <property type="protein sequence ID" value="AFS77117.1"/>
    <property type="molecule type" value="Genomic_DNA"/>
</dbReference>
<keyword evidence="5 18" id="KW-0121">Carboxypeptidase</keyword>
<feature type="active site" description="Acyl-ester intermediate" evidence="13">
    <location>
        <position position="57"/>
    </location>
</feature>
<dbReference type="GO" id="GO:0006508">
    <property type="term" value="P:proteolysis"/>
    <property type="evidence" value="ECO:0007669"/>
    <property type="project" value="UniProtKB-KW"/>
</dbReference>
<gene>
    <name evidence="18" type="primary">dacF1</name>
    <name evidence="18" type="ordered locus">Curi_c00350</name>
</gene>
<evidence type="ECO:0000256" key="1">
    <source>
        <dbReference type="ARBA" id="ARBA00003217"/>
    </source>
</evidence>
<dbReference type="GO" id="GO:0008360">
    <property type="term" value="P:regulation of cell shape"/>
    <property type="evidence" value="ECO:0007669"/>
    <property type="project" value="UniProtKB-KW"/>
</dbReference>
<evidence type="ECO:0000313" key="18">
    <source>
        <dbReference type="EMBL" id="AFS77117.1"/>
    </source>
</evidence>
<dbReference type="InterPro" id="IPR001967">
    <property type="entry name" value="Peptidase_S11_N"/>
</dbReference>
<dbReference type="Gene3D" id="3.40.710.10">
    <property type="entry name" value="DD-peptidase/beta-lactamase superfamily"/>
    <property type="match status" value="1"/>
</dbReference>
<dbReference type="eggNOG" id="COG1686">
    <property type="taxonomic scope" value="Bacteria"/>
</dbReference>
<dbReference type="InterPro" id="IPR018044">
    <property type="entry name" value="Peptidase_S11"/>
</dbReference>
<evidence type="ECO:0000256" key="6">
    <source>
        <dbReference type="ARBA" id="ARBA00022670"/>
    </source>
</evidence>
<evidence type="ECO:0000256" key="5">
    <source>
        <dbReference type="ARBA" id="ARBA00022645"/>
    </source>
</evidence>
<dbReference type="Proteomes" id="UP000006094">
    <property type="component" value="Chromosome"/>
</dbReference>
<comment type="similarity">
    <text evidence="3 15">Belongs to the peptidase S11 family.</text>
</comment>
<dbReference type="InterPro" id="IPR015956">
    <property type="entry name" value="Peniciliin-bd_prot_C_sf"/>
</dbReference>
<dbReference type="Pfam" id="PF07943">
    <property type="entry name" value="PBP5_C"/>
    <property type="match status" value="1"/>
</dbReference>
<protein>
    <recommendedName>
        <fullName evidence="4">serine-type D-Ala-D-Ala carboxypeptidase</fullName>
        <ecNumber evidence="4">3.4.16.4</ecNumber>
    </recommendedName>
</protein>
<reference evidence="18 19" key="1">
    <citation type="journal article" date="2012" name="PLoS ONE">
        <title>The purine-utilizing bacterium Clostridium acidurici 9a: a genome-guided metabolic reconsideration.</title>
        <authorList>
            <person name="Hartwich K."/>
            <person name="Poehlein A."/>
            <person name="Daniel R."/>
        </authorList>
    </citation>
    <scope>NUCLEOTIDE SEQUENCE [LARGE SCALE GENOMIC DNA]</scope>
    <source>
        <strain evidence="19">ATCC 7906 / DSM 604 / BCRC 14475 / CIP 104303 / KCTC 5404 / NCIMB 10678 / 9a</strain>
    </source>
</reference>
<proteinExistence type="inferred from homology"/>
<evidence type="ECO:0000256" key="15">
    <source>
        <dbReference type="RuleBase" id="RU004016"/>
    </source>
</evidence>
<evidence type="ECO:0000256" key="11">
    <source>
        <dbReference type="ARBA" id="ARBA00023316"/>
    </source>
</evidence>
<feature type="domain" description="Peptidase S11 D-Ala-D-Ala carboxypeptidase A C-terminal" evidence="17">
    <location>
        <begin position="278"/>
        <end position="365"/>
    </location>
</feature>
<feature type="active site" description="Proton acceptor" evidence="13">
    <location>
        <position position="60"/>
    </location>
</feature>
<dbReference type="PATRIC" id="fig|1128398.3.peg.33"/>
<dbReference type="GO" id="GO:0009002">
    <property type="term" value="F:serine-type D-Ala-D-Ala carboxypeptidase activity"/>
    <property type="evidence" value="ECO:0007669"/>
    <property type="project" value="UniProtKB-EC"/>
</dbReference>
<dbReference type="STRING" id="1128398.Curi_c00350"/>
<dbReference type="GO" id="GO:0071555">
    <property type="term" value="P:cell wall organization"/>
    <property type="evidence" value="ECO:0007669"/>
    <property type="project" value="UniProtKB-KW"/>
</dbReference>
<evidence type="ECO:0000256" key="3">
    <source>
        <dbReference type="ARBA" id="ARBA00007164"/>
    </source>
</evidence>
<dbReference type="PANTHER" id="PTHR21581:SF11">
    <property type="entry name" value="D-ALANYL-D-ALANINE CARBOXYPEPTIDASE DACA"/>
    <property type="match status" value="1"/>
</dbReference>
<dbReference type="PRINTS" id="PR00725">
    <property type="entry name" value="DADACBPTASE1"/>
</dbReference>
<keyword evidence="10" id="KW-0573">Peptidoglycan synthesis</keyword>
<evidence type="ECO:0000256" key="16">
    <source>
        <dbReference type="SAM" id="SignalP"/>
    </source>
</evidence>
<keyword evidence="6" id="KW-0645">Protease</keyword>
<dbReference type="RefSeq" id="WP_014966254.1">
    <property type="nucleotide sequence ID" value="NC_018664.1"/>
</dbReference>
<dbReference type="UniPathway" id="UPA00219"/>
<evidence type="ECO:0000256" key="7">
    <source>
        <dbReference type="ARBA" id="ARBA00022729"/>
    </source>
</evidence>
<dbReference type="PANTHER" id="PTHR21581">
    <property type="entry name" value="D-ALANYL-D-ALANINE CARBOXYPEPTIDASE"/>
    <property type="match status" value="1"/>
</dbReference>
<evidence type="ECO:0000256" key="2">
    <source>
        <dbReference type="ARBA" id="ARBA00004752"/>
    </source>
</evidence>
<dbReference type="InterPro" id="IPR012338">
    <property type="entry name" value="Beta-lactam/transpept-like"/>
</dbReference>
<evidence type="ECO:0000313" key="19">
    <source>
        <dbReference type="Proteomes" id="UP000006094"/>
    </source>
</evidence>
<keyword evidence="11" id="KW-0961">Cell wall biogenesis/degradation</keyword>
<organism evidence="18 19">
    <name type="scientific">Gottschalkia acidurici (strain ATCC 7906 / DSM 604 / BCRC 14475 / CIP 104303 / KCTC 5404 / NCIMB 10678 / 9a)</name>
    <name type="common">Clostridium acidurici</name>
    <dbReference type="NCBI Taxonomy" id="1128398"/>
    <lineage>
        <taxon>Bacteria</taxon>
        <taxon>Bacillati</taxon>
        <taxon>Bacillota</taxon>
        <taxon>Tissierellia</taxon>
        <taxon>Tissierellales</taxon>
        <taxon>Gottschalkiaceae</taxon>
        <taxon>Gottschalkia</taxon>
    </lineage>
</organism>
<dbReference type="InterPro" id="IPR012907">
    <property type="entry name" value="Peptidase_S11_C"/>
</dbReference>
<feature type="signal peptide" evidence="16">
    <location>
        <begin position="1"/>
        <end position="21"/>
    </location>
</feature>
<evidence type="ECO:0000256" key="8">
    <source>
        <dbReference type="ARBA" id="ARBA00022801"/>
    </source>
</evidence>
<dbReference type="InterPro" id="IPR037167">
    <property type="entry name" value="Peptidase_S11_C_sf"/>
</dbReference>
<evidence type="ECO:0000256" key="14">
    <source>
        <dbReference type="PIRSR" id="PIRSR618044-2"/>
    </source>
</evidence>
<dbReference type="Gene3D" id="2.60.410.10">
    <property type="entry name" value="D-Ala-D-Ala carboxypeptidase, C-terminal domain"/>
    <property type="match status" value="1"/>
</dbReference>
<dbReference type="Pfam" id="PF00768">
    <property type="entry name" value="Peptidase_S11"/>
    <property type="match status" value="1"/>
</dbReference>
<comment type="pathway">
    <text evidence="2">Cell wall biogenesis; peptidoglycan biosynthesis.</text>
</comment>
<dbReference type="KEGG" id="cad:Curi_c00350"/>
<dbReference type="OrthoDB" id="9791132at2"/>
<feature type="chain" id="PRO_5038958732" description="serine-type D-Ala-D-Ala carboxypeptidase" evidence="16">
    <location>
        <begin position="22"/>
        <end position="384"/>
    </location>
</feature>
<comment type="function">
    <text evidence="1">Removes C-terminal D-alanyl residues from sugar-peptide cell wall precursors.</text>
</comment>
<keyword evidence="8 18" id="KW-0378">Hydrolase</keyword>